<evidence type="ECO:0000313" key="3">
    <source>
        <dbReference type="Proteomes" id="UP000318437"/>
    </source>
</evidence>
<dbReference type="InterPro" id="IPR027417">
    <property type="entry name" value="P-loop_NTPase"/>
</dbReference>
<dbReference type="Gene3D" id="3.40.50.300">
    <property type="entry name" value="P-loop containing nucleotide triphosphate hydrolases"/>
    <property type="match status" value="1"/>
</dbReference>
<keyword evidence="3" id="KW-1185">Reference proteome</keyword>
<dbReference type="RefSeq" id="WP_146450987.1">
    <property type="nucleotide sequence ID" value="NZ_SJPS01000003.1"/>
</dbReference>
<feature type="domain" description="ORC1/DEAH AAA+ ATPase" evidence="1">
    <location>
        <begin position="43"/>
        <end position="167"/>
    </location>
</feature>
<evidence type="ECO:0000259" key="1">
    <source>
        <dbReference type="Pfam" id="PF13401"/>
    </source>
</evidence>
<dbReference type="PANTHER" id="PTHR35894:SF1">
    <property type="entry name" value="PHOSPHORIBULOKINASE _ URIDINE KINASE FAMILY"/>
    <property type="match status" value="1"/>
</dbReference>
<evidence type="ECO:0000313" key="2">
    <source>
        <dbReference type="EMBL" id="TWU27832.1"/>
    </source>
</evidence>
<protein>
    <submittedName>
        <fullName evidence="2">NACHT domain protein</fullName>
    </submittedName>
</protein>
<dbReference type="AlphaFoldDB" id="A0A5C6CTH8"/>
<gene>
    <name evidence="2" type="ORF">Pla144_26090</name>
</gene>
<dbReference type="GO" id="GO:0016887">
    <property type="term" value="F:ATP hydrolysis activity"/>
    <property type="evidence" value="ECO:0007669"/>
    <property type="project" value="InterPro"/>
</dbReference>
<proteinExistence type="predicted"/>
<dbReference type="PANTHER" id="PTHR35894">
    <property type="entry name" value="GENERAL SECRETION PATHWAY PROTEIN A-RELATED"/>
    <property type="match status" value="1"/>
</dbReference>
<accession>A0A5C6CTH8</accession>
<dbReference type="Pfam" id="PF13401">
    <property type="entry name" value="AAA_22"/>
    <property type="match status" value="1"/>
</dbReference>
<organism evidence="2 3">
    <name type="scientific">Bythopirellula polymerisocia</name>
    <dbReference type="NCBI Taxonomy" id="2528003"/>
    <lineage>
        <taxon>Bacteria</taxon>
        <taxon>Pseudomonadati</taxon>
        <taxon>Planctomycetota</taxon>
        <taxon>Planctomycetia</taxon>
        <taxon>Pirellulales</taxon>
        <taxon>Lacipirellulaceae</taxon>
        <taxon>Bythopirellula</taxon>
    </lineage>
</organism>
<dbReference type="InterPro" id="IPR052026">
    <property type="entry name" value="ExeA_AAA_ATPase_DNA-bind"/>
</dbReference>
<sequence>MYEEYWQLETKPFEPTSDRRFLFPCPAHTSALHKLRYAVENRRPAALLAGTAGIGKTLLWHTLEVQLGESLGKRAHLVFPLMSSREMLAFLAEQLGAPLHDTRPTVEESLNALQTVLVENRERGKLAIFAVDEAHLLEDAGLLEPLRLLMNLRDGYEPLFTLLLIGQVAALSTMERANDLDERLEMKVLLKPFSSEETAGYIEHRLVAAGATRPLFTSQALELAHQLTGGIPRRINRLCDLALLVSFAAQESQIDGAQLRAVQSELLTLAPAA</sequence>
<comment type="caution">
    <text evidence="2">The sequence shown here is derived from an EMBL/GenBank/DDBJ whole genome shotgun (WGS) entry which is preliminary data.</text>
</comment>
<reference evidence="2 3" key="1">
    <citation type="submission" date="2019-02" db="EMBL/GenBank/DDBJ databases">
        <title>Deep-cultivation of Planctomycetes and their phenomic and genomic characterization uncovers novel biology.</title>
        <authorList>
            <person name="Wiegand S."/>
            <person name="Jogler M."/>
            <person name="Boedeker C."/>
            <person name="Pinto D."/>
            <person name="Vollmers J."/>
            <person name="Rivas-Marin E."/>
            <person name="Kohn T."/>
            <person name="Peeters S.H."/>
            <person name="Heuer A."/>
            <person name="Rast P."/>
            <person name="Oberbeckmann S."/>
            <person name="Bunk B."/>
            <person name="Jeske O."/>
            <person name="Meyerdierks A."/>
            <person name="Storesund J.E."/>
            <person name="Kallscheuer N."/>
            <person name="Luecker S."/>
            <person name="Lage O.M."/>
            <person name="Pohl T."/>
            <person name="Merkel B.J."/>
            <person name="Hornburger P."/>
            <person name="Mueller R.-W."/>
            <person name="Bruemmer F."/>
            <person name="Labrenz M."/>
            <person name="Spormann A.M."/>
            <person name="Op Den Camp H."/>
            <person name="Overmann J."/>
            <person name="Amann R."/>
            <person name="Jetten M.S.M."/>
            <person name="Mascher T."/>
            <person name="Medema M.H."/>
            <person name="Devos D.P."/>
            <person name="Kaster A.-K."/>
            <person name="Ovreas L."/>
            <person name="Rohde M."/>
            <person name="Galperin M.Y."/>
            <person name="Jogler C."/>
        </authorList>
    </citation>
    <scope>NUCLEOTIDE SEQUENCE [LARGE SCALE GENOMIC DNA]</scope>
    <source>
        <strain evidence="2 3">Pla144</strain>
    </source>
</reference>
<dbReference type="SUPFAM" id="SSF52540">
    <property type="entry name" value="P-loop containing nucleoside triphosphate hydrolases"/>
    <property type="match status" value="1"/>
</dbReference>
<dbReference type="InterPro" id="IPR049945">
    <property type="entry name" value="AAA_22"/>
</dbReference>
<name>A0A5C6CTH8_9BACT</name>
<dbReference type="EMBL" id="SJPS01000003">
    <property type="protein sequence ID" value="TWU27832.1"/>
    <property type="molecule type" value="Genomic_DNA"/>
</dbReference>
<dbReference type="OrthoDB" id="9783370at2"/>
<dbReference type="Proteomes" id="UP000318437">
    <property type="component" value="Unassembled WGS sequence"/>
</dbReference>